<organism evidence="1 2">
    <name type="scientific">Vulgatibacter incomptus</name>
    <dbReference type="NCBI Taxonomy" id="1391653"/>
    <lineage>
        <taxon>Bacteria</taxon>
        <taxon>Pseudomonadati</taxon>
        <taxon>Myxococcota</taxon>
        <taxon>Myxococcia</taxon>
        <taxon>Myxococcales</taxon>
        <taxon>Cystobacterineae</taxon>
        <taxon>Vulgatibacteraceae</taxon>
        <taxon>Vulgatibacter</taxon>
    </lineage>
</organism>
<dbReference type="AlphaFoldDB" id="A0A0K1PCD8"/>
<keyword evidence="2" id="KW-1185">Reference proteome</keyword>
<proteinExistence type="predicted"/>
<name>A0A0K1PCD8_9BACT</name>
<dbReference type="EMBL" id="CP012332">
    <property type="protein sequence ID" value="AKU91081.1"/>
    <property type="molecule type" value="Genomic_DNA"/>
</dbReference>
<dbReference type="Proteomes" id="UP000055590">
    <property type="component" value="Chromosome"/>
</dbReference>
<sequence length="210" mass="23761">MLPTSWNGARTVSIRAPAVCQKERASRRPRRPSSEFLVGTINLGHGQLERLLAPGHCDIRDRLRHRVSTDTVAHENGSNLHALRRFIDIDDAKLYACMRLNPRADAKDHESREINLDLFARSIDFVQRRLKRRFGFEHLECGLPRQVAPVDHFSKHGRTSIAGHLGRDVTAGAVDSGEPRVVRVVIPREIVRAFPRAIPRISRARLIARA</sequence>
<evidence type="ECO:0000313" key="2">
    <source>
        <dbReference type="Proteomes" id="UP000055590"/>
    </source>
</evidence>
<gene>
    <name evidence="1" type="ORF">AKJ08_1468</name>
</gene>
<evidence type="ECO:0000313" key="1">
    <source>
        <dbReference type="EMBL" id="AKU91081.1"/>
    </source>
</evidence>
<dbReference type="STRING" id="1391653.AKJ08_1468"/>
<accession>A0A0K1PCD8</accession>
<protein>
    <submittedName>
        <fullName evidence="1">Uncharacterized protein</fullName>
    </submittedName>
</protein>
<reference evidence="1 2" key="1">
    <citation type="submission" date="2015-08" db="EMBL/GenBank/DDBJ databases">
        <authorList>
            <person name="Babu N.S."/>
            <person name="Beckwith C.J."/>
            <person name="Beseler K.G."/>
            <person name="Brison A."/>
            <person name="Carone J.V."/>
            <person name="Caskin T.P."/>
            <person name="Diamond M."/>
            <person name="Durham M.E."/>
            <person name="Foxe J.M."/>
            <person name="Go M."/>
            <person name="Henderson B.A."/>
            <person name="Jones I.B."/>
            <person name="McGettigan J.A."/>
            <person name="Micheletti S.J."/>
            <person name="Nasrallah M.E."/>
            <person name="Ortiz D."/>
            <person name="Piller C.R."/>
            <person name="Privatt S.R."/>
            <person name="Schneider S.L."/>
            <person name="Sharp S."/>
            <person name="Smith T.C."/>
            <person name="Stanton J.D."/>
            <person name="Ullery H.E."/>
            <person name="Wilson R.J."/>
            <person name="Serrano M.G."/>
            <person name="Buck G."/>
            <person name="Lee V."/>
            <person name="Wang Y."/>
            <person name="Carvalho R."/>
            <person name="Voegtly L."/>
            <person name="Shi R."/>
            <person name="Duckworth R."/>
            <person name="Johnson A."/>
            <person name="Loviza R."/>
            <person name="Walstead R."/>
            <person name="Shah Z."/>
            <person name="Kiflezghi M."/>
            <person name="Wade K."/>
            <person name="Ball S.L."/>
            <person name="Bradley K.W."/>
            <person name="Asai D.J."/>
            <person name="Bowman C.A."/>
            <person name="Russell D.A."/>
            <person name="Pope W.H."/>
            <person name="Jacobs-Sera D."/>
            <person name="Hendrix R.W."/>
            <person name="Hatfull G.F."/>
        </authorList>
    </citation>
    <scope>NUCLEOTIDE SEQUENCE [LARGE SCALE GENOMIC DNA]</scope>
    <source>
        <strain evidence="1 2">DSM 27710</strain>
    </source>
</reference>
<dbReference type="KEGG" id="vin:AKJ08_1468"/>